<evidence type="ECO:0000313" key="2">
    <source>
        <dbReference type="Proteomes" id="UP001283361"/>
    </source>
</evidence>
<proteinExistence type="predicted"/>
<dbReference type="EMBL" id="JAWDGP010001129">
    <property type="protein sequence ID" value="KAK3794324.1"/>
    <property type="molecule type" value="Genomic_DNA"/>
</dbReference>
<comment type="caution">
    <text evidence="1">The sequence shown here is derived from an EMBL/GenBank/DDBJ whole genome shotgun (WGS) entry which is preliminary data.</text>
</comment>
<keyword evidence="2" id="KW-1185">Reference proteome</keyword>
<dbReference type="Proteomes" id="UP001283361">
    <property type="component" value="Unassembled WGS sequence"/>
</dbReference>
<sequence length="224" mass="24901">MIQLSGSGRQYLNTIHHRGPGRSGIIRLSLVLSLAVRRPRTKPSSDRNSWSLDLALVLQWTPEQSDSLTRRASSPSEDDRCHLAVSRVMIGPRSSLLSYFSAAVAYPHDSDFWCCYTGPLAELALCRSCFPRSPRKLIGKSGAVCVTLCGVQWLWLQMRRYHSNSPDPRHSRPISELIQGPPPAISTISQFSHSCQDLRLLSALSASLVTPARTSACYQHYQPV</sequence>
<accession>A0AAE1E4Q9</accession>
<evidence type="ECO:0000313" key="1">
    <source>
        <dbReference type="EMBL" id="KAK3794324.1"/>
    </source>
</evidence>
<protein>
    <submittedName>
        <fullName evidence="1">Uncharacterized protein</fullName>
    </submittedName>
</protein>
<reference evidence="1" key="1">
    <citation type="journal article" date="2023" name="G3 (Bethesda)">
        <title>A reference genome for the long-term kleptoplast-retaining sea slug Elysia crispata morphotype clarki.</title>
        <authorList>
            <person name="Eastman K.E."/>
            <person name="Pendleton A.L."/>
            <person name="Shaikh M.A."/>
            <person name="Suttiyut T."/>
            <person name="Ogas R."/>
            <person name="Tomko P."/>
            <person name="Gavelis G."/>
            <person name="Widhalm J.R."/>
            <person name="Wisecaver J.H."/>
        </authorList>
    </citation>
    <scope>NUCLEOTIDE SEQUENCE</scope>
    <source>
        <strain evidence="1">ECLA1</strain>
    </source>
</reference>
<gene>
    <name evidence="1" type="ORF">RRG08_060994</name>
</gene>
<organism evidence="1 2">
    <name type="scientific">Elysia crispata</name>
    <name type="common">lettuce slug</name>
    <dbReference type="NCBI Taxonomy" id="231223"/>
    <lineage>
        <taxon>Eukaryota</taxon>
        <taxon>Metazoa</taxon>
        <taxon>Spiralia</taxon>
        <taxon>Lophotrochozoa</taxon>
        <taxon>Mollusca</taxon>
        <taxon>Gastropoda</taxon>
        <taxon>Heterobranchia</taxon>
        <taxon>Euthyneura</taxon>
        <taxon>Panpulmonata</taxon>
        <taxon>Sacoglossa</taxon>
        <taxon>Placobranchoidea</taxon>
        <taxon>Plakobranchidae</taxon>
        <taxon>Elysia</taxon>
    </lineage>
</organism>
<dbReference type="AlphaFoldDB" id="A0AAE1E4Q9"/>
<name>A0AAE1E4Q9_9GAST</name>